<evidence type="ECO:0000313" key="2">
    <source>
        <dbReference type="Proteomes" id="UP000238916"/>
    </source>
</evidence>
<dbReference type="InterPro" id="IPR036280">
    <property type="entry name" value="Multihaem_cyt_sf"/>
</dbReference>
<proteinExistence type="predicted"/>
<reference evidence="2" key="1">
    <citation type="submission" date="2018-02" db="EMBL/GenBank/DDBJ databases">
        <authorList>
            <person name="Hausmann B."/>
        </authorList>
    </citation>
    <scope>NUCLEOTIDE SEQUENCE [LARGE SCALE GENOMIC DNA]</scope>
    <source>
        <strain evidence="2">Peat soil MAG SbF1</strain>
    </source>
</reference>
<dbReference type="Gene3D" id="3.90.10.10">
    <property type="entry name" value="Cytochrome C3"/>
    <property type="match status" value="1"/>
</dbReference>
<organism evidence="1 2">
    <name type="scientific">Candidatus Desulfosporosinus infrequens</name>
    <dbReference type="NCBI Taxonomy" id="2043169"/>
    <lineage>
        <taxon>Bacteria</taxon>
        <taxon>Bacillati</taxon>
        <taxon>Bacillota</taxon>
        <taxon>Clostridia</taxon>
        <taxon>Eubacteriales</taxon>
        <taxon>Desulfitobacteriaceae</taxon>
        <taxon>Desulfosporosinus</taxon>
    </lineage>
</organism>
<dbReference type="OrthoDB" id="9790557at2"/>
<protein>
    <submittedName>
        <fullName evidence="1">Sulfite reduction-associated membrane complex, membrane-anchored cytochrome c subunit</fullName>
    </submittedName>
</protein>
<dbReference type="InterPro" id="IPR047668">
    <property type="entry name" value="DsrJ"/>
</dbReference>
<dbReference type="SUPFAM" id="SSF48695">
    <property type="entry name" value="Multiheme cytochromes"/>
    <property type="match status" value="1"/>
</dbReference>
<sequence length="144" mass="15820">MYKGGKIIASLIIFVAILASPFFFNMGKANAGPDLPTYASSANLQQCVEPAEYMKEYHMQLLNQWRNADVREGKTVYINSQGKSFDISLETCVECHSTQATKNTVGVNNPALKTSDQFCVSCHNYASVKPTCWSCHSGPEGAKQ</sequence>
<accession>A0A2U3LKN4</accession>
<dbReference type="EMBL" id="OMOF01000527">
    <property type="protein sequence ID" value="SPF52438.1"/>
    <property type="molecule type" value="Genomic_DNA"/>
</dbReference>
<dbReference type="NCBIfam" id="NF038038">
    <property type="entry name" value="cytoc_DsrJ"/>
    <property type="match status" value="1"/>
</dbReference>
<gene>
    <name evidence="1" type="primary">dsrJ</name>
    <name evidence="1" type="ORF">SBF1_5730006</name>
</gene>
<evidence type="ECO:0000313" key="1">
    <source>
        <dbReference type="EMBL" id="SPF52438.1"/>
    </source>
</evidence>
<dbReference type="AlphaFoldDB" id="A0A2U3LKN4"/>
<name>A0A2U3LKN4_9FIRM</name>
<dbReference type="Proteomes" id="UP000238916">
    <property type="component" value="Unassembled WGS sequence"/>
</dbReference>